<evidence type="ECO:0000256" key="1">
    <source>
        <dbReference type="SAM" id="MobiDB-lite"/>
    </source>
</evidence>
<dbReference type="Proteomes" id="UP000694397">
    <property type="component" value="Chromosome 15"/>
</dbReference>
<reference evidence="2" key="3">
    <citation type="submission" date="2025-09" db="UniProtKB">
        <authorList>
            <consortium name="Ensembl"/>
        </authorList>
    </citation>
    <scope>IDENTIFICATION</scope>
</reference>
<evidence type="ECO:0000313" key="2">
    <source>
        <dbReference type="Ensembl" id="ENSSFOP00015031465.2"/>
    </source>
</evidence>
<sequence length="88" mass="9707">PNVSGILTLSEAVMQSRRDNAGRRDMMKKHGNAEEEGAKGQRRGSDLSRTPKAPPRAFSFTFFRREVGTALTWTNYGHGLNAQGQMVA</sequence>
<keyword evidence="3" id="KW-1185">Reference proteome</keyword>
<feature type="compositionally biased region" description="Basic and acidic residues" evidence="1">
    <location>
        <begin position="31"/>
        <end position="46"/>
    </location>
</feature>
<dbReference type="AlphaFoldDB" id="A0A8C9V729"/>
<proteinExistence type="predicted"/>
<organism evidence="2 3">
    <name type="scientific">Scleropages formosus</name>
    <name type="common">Asian bonytongue</name>
    <name type="synonym">Osteoglossum formosum</name>
    <dbReference type="NCBI Taxonomy" id="113540"/>
    <lineage>
        <taxon>Eukaryota</taxon>
        <taxon>Metazoa</taxon>
        <taxon>Chordata</taxon>
        <taxon>Craniata</taxon>
        <taxon>Vertebrata</taxon>
        <taxon>Euteleostomi</taxon>
        <taxon>Actinopterygii</taxon>
        <taxon>Neopterygii</taxon>
        <taxon>Teleostei</taxon>
        <taxon>Osteoglossocephala</taxon>
        <taxon>Osteoglossomorpha</taxon>
        <taxon>Osteoglossiformes</taxon>
        <taxon>Osteoglossidae</taxon>
        <taxon>Scleropages</taxon>
    </lineage>
</organism>
<evidence type="ECO:0000313" key="3">
    <source>
        <dbReference type="Proteomes" id="UP000694397"/>
    </source>
</evidence>
<accession>A0A8C9V729</accession>
<reference evidence="2" key="2">
    <citation type="submission" date="2025-08" db="UniProtKB">
        <authorList>
            <consortium name="Ensembl"/>
        </authorList>
    </citation>
    <scope>IDENTIFICATION</scope>
</reference>
<protein>
    <submittedName>
        <fullName evidence="2">Uncharacterized protein</fullName>
    </submittedName>
</protein>
<dbReference type="Ensembl" id="ENSSFOT00015031817.2">
    <property type="protein sequence ID" value="ENSSFOP00015031465.2"/>
    <property type="gene ID" value="ENSSFOG00015020158.2"/>
</dbReference>
<name>A0A8C9V729_SCLFO</name>
<feature type="compositionally biased region" description="Basic and acidic residues" evidence="1">
    <location>
        <begin position="16"/>
        <end position="25"/>
    </location>
</feature>
<reference evidence="2 3" key="1">
    <citation type="submission" date="2019-04" db="EMBL/GenBank/DDBJ databases">
        <authorList>
            <consortium name="Wellcome Sanger Institute Data Sharing"/>
        </authorList>
    </citation>
    <scope>NUCLEOTIDE SEQUENCE [LARGE SCALE GENOMIC DNA]</scope>
</reference>
<feature type="region of interest" description="Disordered" evidence="1">
    <location>
        <begin position="1"/>
        <end position="56"/>
    </location>
</feature>